<dbReference type="Proteomes" id="UP000292927">
    <property type="component" value="Unassembled WGS sequence"/>
</dbReference>
<protein>
    <submittedName>
        <fullName evidence="2">Uncharacterized protein</fullName>
    </submittedName>
</protein>
<keyword evidence="1" id="KW-1133">Transmembrane helix</keyword>
<evidence type="ECO:0000256" key="1">
    <source>
        <dbReference type="SAM" id="Phobius"/>
    </source>
</evidence>
<comment type="caution">
    <text evidence="2">The sequence shown here is derived from an EMBL/GenBank/DDBJ whole genome shotgun (WGS) entry which is preliminary data.</text>
</comment>
<feature type="transmembrane region" description="Helical" evidence="1">
    <location>
        <begin position="37"/>
        <end position="57"/>
    </location>
</feature>
<proteinExistence type="predicted"/>
<reference evidence="2 3" key="1">
    <citation type="submission" date="2019-02" db="EMBL/GenBank/DDBJ databases">
        <title>Genomic Encyclopedia of Type Strains, Phase IV (KMG-IV): sequencing the most valuable type-strain genomes for metagenomic binning, comparative biology and taxonomic classification.</title>
        <authorList>
            <person name="Goeker M."/>
        </authorList>
    </citation>
    <scope>NUCLEOTIDE SEQUENCE [LARGE SCALE GENOMIC DNA]</scope>
    <source>
        <strain evidence="2 3">DSM 29486</strain>
    </source>
</reference>
<dbReference type="AlphaFoldDB" id="A0A4Q7PJ47"/>
<evidence type="ECO:0000313" key="2">
    <source>
        <dbReference type="EMBL" id="RZT00627.1"/>
    </source>
</evidence>
<sequence length="94" mass="10063">MKERICTAVSTVLLAAPWSIFILRQKTWALESPGAEIVIGCYAALMVLGCLFTLLAYAAGKVQNSWMKLCLVIHIVYAVVGAAAAVMMAAGKIF</sequence>
<dbReference type="RefSeq" id="WP_130435232.1">
    <property type="nucleotide sequence ID" value="NZ_SGXF01000003.1"/>
</dbReference>
<keyword evidence="1" id="KW-0812">Transmembrane</keyword>
<name>A0A4Q7PJ47_9FIRM</name>
<accession>A0A4Q7PJ47</accession>
<dbReference type="OrthoDB" id="1976205at2"/>
<gene>
    <name evidence="2" type="ORF">EV209_1951</name>
</gene>
<dbReference type="EMBL" id="SGXF01000003">
    <property type="protein sequence ID" value="RZT00627.1"/>
    <property type="molecule type" value="Genomic_DNA"/>
</dbReference>
<feature type="transmembrane region" description="Helical" evidence="1">
    <location>
        <begin position="69"/>
        <end position="90"/>
    </location>
</feature>
<keyword evidence="3" id="KW-1185">Reference proteome</keyword>
<organism evidence="2 3">
    <name type="scientific">Cuneatibacter caecimuris</name>
    <dbReference type="NCBI Taxonomy" id="1796618"/>
    <lineage>
        <taxon>Bacteria</taxon>
        <taxon>Bacillati</taxon>
        <taxon>Bacillota</taxon>
        <taxon>Clostridia</taxon>
        <taxon>Lachnospirales</taxon>
        <taxon>Lachnospiraceae</taxon>
        <taxon>Cuneatibacter</taxon>
    </lineage>
</organism>
<evidence type="ECO:0000313" key="3">
    <source>
        <dbReference type="Proteomes" id="UP000292927"/>
    </source>
</evidence>
<keyword evidence="1" id="KW-0472">Membrane</keyword>